<keyword evidence="4" id="KW-1185">Reference proteome</keyword>
<feature type="transmembrane region" description="Helical" evidence="2">
    <location>
        <begin position="781"/>
        <end position="807"/>
    </location>
</feature>
<sequence length="883" mass="99212">MSNNRALVEALGLSCPLGGDPYVCEGSFYEFVGCCTYNPCEDYSGACHKKTARPANSTFAYREETAQFKNKWFFICRSDNYTDRPGSTWSNMQYGAPRGTNASCLGSMPYDLDAYYYSDGGGFYTDAISLTPYKELREELFSYVQAKSDNTTEESEHTAVPAPQSNHASEIDTGVTQSTLSRADIIGLSVGIFVFAVVLLALLGRYFWISEMNKHLFSNHRAMDHESLAKAKTKANLKPRSCVEVASETAEENSLMDSSQKECPPWHGGQQRLNQKDFSWYMELVWDVLLTIAPTFFIVIPVLALCLDNQPFSSLGETILSIDRLVPTIYPILIAAVAARFYKNLSRWNLEQPNGVRLAVLEQIMGSQSFAGAVERLLFVRAHVSVGFVIFVIWAMSPLGGQAGARMVYHSHREISSSGNLYYADPAYQVSSFSSMEFQYVSELSVKSLYSSSLLQPPDQKSAPRDLWEMPKIPQRDKSKAIGEMYEIDQGALDRGENEYYSLLGTKIQGLDFIKQSDAQLKFSVQTSFLEFGCTNRYETFDSGTYRGLPQYDPLWGTIDLWKGVLNGTSFWLKWSQGVFWEEYNRNWDYIESFGNPHLVYMSSRLTPKNYMIMFNCSMDTVVLETEMECGLNSKNPGCAAVRQRLVDVPESKFTLMKQTMKSARAMYVLVRRFVTADGGFFNRIASATDAYIAGDVNPYARQGVIDWTTYDEGVVSKRLTSAFNTFHMATLNPLNHTDISFGKDPGPQIYSPVSPAVPTYYNSTEGSVVTRVEVYRTDKVWTAIHLTTTFILLILASLGLAFRLLIRGPDVVGFASSMTHDNPYTPLLDCGSAMPGPQRARWLRDMRVQLADVRPDNDVGYVAFRNLPSYLESKAEIDDNEQ</sequence>
<dbReference type="OrthoDB" id="3692311at2759"/>
<dbReference type="AlphaFoldDB" id="A0A9N9U4G1"/>
<proteinExistence type="predicted"/>
<keyword evidence="2" id="KW-0472">Membrane</keyword>
<comment type="caution">
    <text evidence="3">The sequence shown here is derived from an EMBL/GenBank/DDBJ whole genome shotgun (WGS) entry which is preliminary data.</text>
</comment>
<feature type="compositionally biased region" description="Polar residues" evidence="1">
    <location>
        <begin position="163"/>
        <end position="172"/>
    </location>
</feature>
<evidence type="ECO:0000313" key="3">
    <source>
        <dbReference type="EMBL" id="CAG9977922.1"/>
    </source>
</evidence>
<name>A0A9N9U4G1_9HYPO</name>
<protein>
    <submittedName>
        <fullName evidence="3">Uncharacterized protein</fullName>
    </submittedName>
</protein>
<feature type="region of interest" description="Disordered" evidence="1">
    <location>
        <begin position="152"/>
        <end position="172"/>
    </location>
</feature>
<reference evidence="3 4" key="2">
    <citation type="submission" date="2021-10" db="EMBL/GenBank/DDBJ databases">
        <authorList>
            <person name="Piombo E."/>
        </authorList>
    </citation>
    <scope>NUCLEOTIDE SEQUENCE [LARGE SCALE GENOMIC DNA]</scope>
</reference>
<feature type="transmembrane region" description="Helical" evidence="2">
    <location>
        <begin position="378"/>
        <end position="397"/>
    </location>
</feature>
<feature type="transmembrane region" description="Helical" evidence="2">
    <location>
        <begin position="284"/>
        <end position="305"/>
    </location>
</feature>
<keyword evidence="2" id="KW-0812">Transmembrane</keyword>
<organism evidence="3 4">
    <name type="scientific">Clonostachys byssicola</name>
    <dbReference type="NCBI Taxonomy" id="160290"/>
    <lineage>
        <taxon>Eukaryota</taxon>
        <taxon>Fungi</taxon>
        <taxon>Dikarya</taxon>
        <taxon>Ascomycota</taxon>
        <taxon>Pezizomycotina</taxon>
        <taxon>Sordariomycetes</taxon>
        <taxon>Hypocreomycetidae</taxon>
        <taxon>Hypocreales</taxon>
        <taxon>Bionectriaceae</taxon>
        <taxon>Clonostachys</taxon>
    </lineage>
</organism>
<reference evidence="4" key="1">
    <citation type="submission" date="2019-06" db="EMBL/GenBank/DDBJ databases">
        <authorList>
            <person name="Broberg M."/>
        </authorList>
    </citation>
    <scope>NUCLEOTIDE SEQUENCE [LARGE SCALE GENOMIC DNA]</scope>
</reference>
<dbReference type="EMBL" id="CABFNO020001298">
    <property type="protein sequence ID" value="CAG9977922.1"/>
    <property type="molecule type" value="Genomic_DNA"/>
</dbReference>
<evidence type="ECO:0000256" key="1">
    <source>
        <dbReference type="SAM" id="MobiDB-lite"/>
    </source>
</evidence>
<dbReference type="Proteomes" id="UP000754883">
    <property type="component" value="Unassembled WGS sequence"/>
</dbReference>
<evidence type="ECO:0000313" key="4">
    <source>
        <dbReference type="Proteomes" id="UP000754883"/>
    </source>
</evidence>
<keyword evidence="2" id="KW-1133">Transmembrane helix</keyword>
<feature type="transmembrane region" description="Helical" evidence="2">
    <location>
        <begin position="185"/>
        <end position="208"/>
    </location>
</feature>
<evidence type="ECO:0000256" key="2">
    <source>
        <dbReference type="SAM" id="Phobius"/>
    </source>
</evidence>
<gene>
    <name evidence="3" type="ORF">CBYS24578_00008958</name>
</gene>
<accession>A0A9N9U4G1</accession>
<feature type="transmembrane region" description="Helical" evidence="2">
    <location>
        <begin position="325"/>
        <end position="342"/>
    </location>
</feature>